<dbReference type="Pfam" id="PF24883">
    <property type="entry name" value="NPHP3_N"/>
    <property type="match status" value="1"/>
</dbReference>
<dbReference type="SUPFAM" id="SSF52540">
    <property type="entry name" value="P-loop containing nucleoside triphosphate hydrolases"/>
    <property type="match status" value="1"/>
</dbReference>
<gene>
    <name evidence="3" type="ORF">BJX66DRAFT_331830</name>
</gene>
<comment type="caution">
    <text evidence="3">The sequence shown here is derived from an EMBL/GenBank/DDBJ whole genome shotgun (WGS) entry which is preliminary data.</text>
</comment>
<keyword evidence="1" id="KW-0677">Repeat</keyword>
<accession>A0ABR4GP90</accession>
<dbReference type="PROSITE" id="PS50837">
    <property type="entry name" value="NACHT"/>
    <property type="match status" value="1"/>
</dbReference>
<dbReference type="Proteomes" id="UP001610563">
    <property type="component" value="Unassembled WGS sequence"/>
</dbReference>
<dbReference type="InterPro" id="IPR007111">
    <property type="entry name" value="NACHT_NTPase"/>
</dbReference>
<evidence type="ECO:0000259" key="2">
    <source>
        <dbReference type="PROSITE" id="PS50837"/>
    </source>
</evidence>
<dbReference type="InterPro" id="IPR027417">
    <property type="entry name" value="P-loop_NTPase"/>
</dbReference>
<dbReference type="PANTHER" id="PTHR10039">
    <property type="entry name" value="AMELOGENIN"/>
    <property type="match status" value="1"/>
</dbReference>
<sequence>MATQQISGITATDGARVFAGTNTTNNIHIGNVSSTLPFAENAPFNAYSRADDLCLPQTREHVLDSIRAWIHRNDKKNILWLTGWAGAGKSTIARTIAREAYDAGLWTASFFFVKNGGDVGHGRLLVSTIAQQLASRQANFRSLLQEAVAQDKGIVYRMLNDQWKELVTDLIARMDHTSTPSPVFIVIDALDECESKSDVQQILRILTRASELGAARLRVLIAGRPELHIRFGIAQFADGSCHEIILHNVPEDTVNGDIEILFRQSLVAHDFDNATFAKLVHKSWASSRGLISLVDS</sequence>
<name>A0ABR4GP90_9EURO</name>
<evidence type="ECO:0000313" key="4">
    <source>
        <dbReference type="Proteomes" id="UP001610563"/>
    </source>
</evidence>
<evidence type="ECO:0000256" key="1">
    <source>
        <dbReference type="ARBA" id="ARBA00022737"/>
    </source>
</evidence>
<proteinExistence type="predicted"/>
<dbReference type="InterPro" id="IPR056884">
    <property type="entry name" value="NPHP3-like_N"/>
</dbReference>
<dbReference type="PANTHER" id="PTHR10039:SF17">
    <property type="entry name" value="FUNGAL STAND N-TERMINAL GOODBYE DOMAIN-CONTAINING PROTEIN-RELATED"/>
    <property type="match status" value="1"/>
</dbReference>
<organism evidence="3 4">
    <name type="scientific">Aspergillus keveii</name>
    <dbReference type="NCBI Taxonomy" id="714993"/>
    <lineage>
        <taxon>Eukaryota</taxon>
        <taxon>Fungi</taxon>
        <taxon>Dikarya</taxon>
        <taxon>Ascomycota</taxon>
        <taxon>Pezizomycotina</taxon>
        <taxon>Eurotiomycetes</taxon>
        <taxon>Eurotiomycetidae</taxon>
        <taxon>Eurotiales</taxon>
        <taxon>Aspergillaceae</taxon>
        <taxon>Aspergillus</taxon>
        <taxon>Aspergillus subgen. Nidulantes</taxon>
    </lineage>
</organism>
<protein>
    <recommendedName>
        <fullName evidence="2">NACHT domain-containing protein</fullName>
    </recommendedName>
</protein>
<feature type="domain" description="NACHT" evidence="2">
    <location>
        <begin position="77"/>
        <end position="225"/>
    </location>
</feature>
<reference evidence="3 4" key="1">
    <citation type="submission" date="2024-07" db="EMBL/GenBank/DDBJ databases">
        <title>Section-level genome sequencing and comparative genomics of Aspergillus sections Usti and Cavernicolus.</title>
        <authorList>
            <consortium name="Lawrence Berkeley National Laboratory"/>
            <person name="Nybo J.L."/>
            <person name="Vesth T.C."/>
            <person name="Theobald S."/>
            <person name="Frisvad J.C."/>
            <person name="Larsen T.O."/>
            <person name="Kjaerboelling I."/>
            <person name="Rothschild-Mancinelli K."/>
            <person name="Lyhne E.K."/>
            <person name="Kogle M.E."/>
            <person name="Barry K."/>
            <person name="Clum A."/>
            <person name="Na H."/>
            <person name="Ledsgaard L."/>
            <person name="Lin J."/>
            <person name="Lipzen A."/>
            <person name="Kuo A."/>
            <person name="Riley R."/>
            <person name="Mondo S."/>
            <person name="Labutti K."/>
            <person name="Haridas S."/>
            <person name="Pangalinan J."/>
            <person name="Salamov A.A."/>
            <person name="Simmons B.A."/>
            <person name="Magnuson J.K."/>
            <person name="Chen J."/>
            <person name="Drula E."/>
            <person name="Henrissat B."/>
            <person name="Wiebenga A."/>
            <person name="Lubbers R.J."/>
            <person name="Gomes A.C."/>
            <person name="Makela M.R."/>
            <person name="Stajich J."/>
            <person name="Grigoriev I.V."/>
            <person name="Mortensen U.H."/>
            <person name="De Vries R.P."/>
            <person name="Baker S.E."/>
            <person name="Andersen M.R."/>
        </authorList>
    </citation>
    <scope>NUCLEOTIDE SEQUENCE [LARGE SCALE GENOMIC DNA]</scope>
    <source>
        <strain evidence="3 4">CBS 209.92</strain>
    </source>
</reference>
<keyword evidence="4" id="KW-1185">Reference proteome</keyword>
<evidence type="ECO:0000313" key="3">
    <source>
        <dbReference type="EMBL" id="KAL2800890.1"/>
    </source>
</evidence>
<dbReference type="EMBL" id="JBFTWV010000002">
    <property type="protein sequence ID" value="KAL2800890.1"/>
    <property type="molecule type" value="Genomic_DNA"/>
</dbReference>
<dbReference type="Gene3D" id="3.40.50.300">
    <property type="entry name" value="P-loop containing nucleotide triphosphate hydrolases"/>
    <property type="match status" value="1"/>
</dbReference>